<dbReference type="GO" id="GO:0046872">
    <property type="term" value="F:metal ion binding"/>
    <property type="evidence" value="ECO:0007669"/>
    <property type="project" value="UniProtKB-KW"/>
</dbReference>
<reference evidence="7 8" key="1">
    <citation type="journal article" date="2014" name="Genome Announc.">
        <title>Genome Sequence of Gammaproteobacterial Pseudohaliea rubra Type Strain DSM 19751, Isolated from Coastal Seawater of the Mediterranean Sea.</title>
        <authorList>
            <person name="Spring S."/>
            <person name="Fiebig A."/>
            <person name="Riedel T."/>
            <person name="Goker M."/>
            <person name="Klenk H.P."/>
        </authorList>
    </citation>
    <scope>NUCLEOTIDE SEQUENCE [LARGE SCALE GENOMIC DNA]</scope>
    <source>
        <strain evidence="7 8">DSM 19751</strain>
    </source>
</reference>
<evidence type="ECO:0000313" key="7">
    <source>
        <dbReference type="EMBL" id="KGE02661.1"/>
    </source>
</evidence>
<name>A0A095XSM4_9GAMM</name>
<dbReference type="Proteomes" id="UP000029640">
    <property type="component" value="Unassembled WGS sequence"/>
</dbReference>
<evidence type="ECO:0000256" key="2">
    <source>
        <dbReference type="ARBA" id="ARBA00022617"/>
    </source>
</evidence>
<dbReference type="PATRIC" id="fig|1265313.6.peg.2756"/>
<dbReference type="AlphaFoldDB" id="A0A095XSM4"/>
<keyword evidence="2 5" id="KW-0349">Heme</keyword>
<proteinExistence type="predicted"/>
<dbReference type="GO" id="GO:0019825">
    <property type="term" value="F:oxygen binding"/>
    <property type="evidence" value="ECO:0007669"/>
    <property type="project" value="InterPro"/>
</dbReference>
<dbReference type="PROSITE" id="PS51257">
    <property type="entry name" value="PROKAR_LIPOPROTEIN"/>
    <property type="match status" value="1"/>
</dbReference>
<dbReference type="STRING" id="1265313.HRUBRA_02799"/>
<feature type="signal peptide" evidence="6">
    <location>
        <begin position="1"/>
        <end position="23"/>
    </location>
</feature>
<dbReference type="SUPFAM" id="SSF46458">
    <property type="entry name" value="Globin-like"/>
    <property type="match status" value="1"/>
</dbReference>
<evidence type="ECO:0000256" key="3">
    <source>
        <dbReference type="ARBA" id="ARBA00022723"/>
    </source>
</evidence>
<organism evidence="7 8">
    <name type="scientific">Pseudohaliea rubra DSM 19751</name>
    <dbReference type="NCBI Taxonomy" id="1265313"/>
    <lineage>
        <taxon>Bacteria</taxon>
        <taxon>Pseudomonadati</taxon>
        <taxon>Pseudomonadota</taxon>
        <taxon>Gammaproteobacteria</taxon>
        <taxon>Cellvibrionales</taxon>
        <taxon>Halieaceae</taxon>
        <taxon>Pseudohaliea</taxon>
    </lineage>
</organism>
<keyword evidence="6" id="KW-0732">Signal</keyword>
<feature type="chain" id="PRO_5001921879" evidence="6">
    <location>
        <begin position="24"/>
        <end position="143"/>
    </location>
</feature>
<evidence type="ECO:0000256" key="5">
    <source>
        <dbReference type="PIRSR" id="PIRSR601486-1"/>
    </source>
</evidence>
<dbReference type="InterPro" id="IPR009050">
    <property type="entry name" value="Globin-like_sf"/>
</dbReference>
<feature type="binding site" description="distal binding residue" evidence="5">
    <location>
        <position position="95"/>
    </location>
    <ligand>
        <name>heme</name>
        <dbReference type="ChEBI" id="CHEBI:30413"/>
    </ligand>
    <ligandPart>
        <name>Fe</name>
        <dbReference type="ChEBI" id="CHEBI:18248"/>
    </ligandPart>
</feature>
<dbReference type="InterPro" id="IPR012292">
    <property type="entry name" value="Globin/Proto"/>
</dbReference>
<dbReference type="HOGENOM" id="CLU_103526_2_0_6"/>
<dbReference type="EMBL" id="AUVB01000088">
    <property type="protein sequence ID" value="KGE02661.1"/>
    <property type="molecule type" value="Genomic_DNA"/>
</dbReference>
<keyword evidence="4 5" id="KW-0408">Iron</keyword>
<keyword evidence="3 5" id="KW-0479">Metal-binding</keyword>
<dbReference type="RefSeq" id="WP_035516890.1">
    <property type="nucleotide sequence ID" value="NZ_KN234771.1"/>
</dbReference>
<dbReference type="eggNOG" id="COG2346">
    <property type="taxonomic scope" value="Bacteria"/>
</dbReference>
<dbReference type="Pfam" id="PF01152">
    <property type="entry name" value="Bac_globin"/>
    <property type="match status" value="1"/>
</dbReference>
<keyword evidence="8" id="KW-1185">Reference proteome</keyword>
<comment type="caution">
    <text evidence="7">The sequence shown here is derived from an EMBL/GenBank/DDBJ whole genome shotgun (WGS) entry which is preliminary data.</text>
</comment>
<evidence type="ECO:0000313" key="8">
    <source>
        <dbReference type="Proteomes" id="UP000029640"/>
    </source>
</evidence>
<gene>
    <name evidence="7" type="ORF">HRUBRA_02799</name>
</gene>
<evidence type="ECO:0000256" key="4">
    <source>
        <dbReference type="ARBA" id="ARBA00023004"/>
    </source>
</evidence>
<dbReference type="Gene3D" id="1.10.490.10">
    <property type="entry name" value="Globins"/>
    <property type="match status" value="1"/>
</dbReference>
<evidence type="ECO:0000256" key="1">
    <source>
        <dbReference type="ARBA" id="ARBA00022448"/>
    </source>
</evidence>
<sequence>MSARGLPLLLAAVLLAACAGSGAEREGTLYGRLGGAAGIEAIVDRFLYHLADNERSLPLFRNTDIERFREKFIEHLCELSDGPCAYSGDSMAATHRGMDITRAQFNSIVETLQQALADTDTPVGARNALLERLAALYREVAEQ</sequence>
<dbReference type="InterPro" id="IPR001486">
    <property type="entry name" value="Hemoglobin_trunc"/>
</dbReference>
<evidence type="ECO:0000256" key="6">
    <source>
        <dbReference type="SAM" id="SignalP"/>
    </source>
</evidence>
<accession>A0A095XSM4</accession>
<dbReference type="CDD" id="cd00454">
    <property type="entry name" value="TrHb1_N"/>
    <property type="match status" value="1"/>
</dbReference>
<dbReference type="GO" id="GO:0020037">
    <property type="term" value="F:heme binding"/>
    <property type="evidence" value="ECO:0007669"/>
    <property type="project" value="InterPro"/>
</dbReference>
<keyword evidence="1" id="KW-0813">Transport</keyword>
<protein>
    <submittedName>
        <fullName evidence="7">Cyanoglobin, Hemoglobin-like protein HbN</fullName>
    </submittedName>
</protein>